<reference evidence="2 3" key="1">
    <citation type="submission" date="2018-08" db="EMBL/GenBank/DDBJ databases">
        <title>Comamonas testosteroni strain SWCO2.</title>
        <authorList>
            <person name="Jiang N."/>
            <person name="Zhang X.Z."/>
        </authorList>
    </citation>
    <scope>NUCLEOTIDE SEQUENCE [LARGE SCALE GENOMIC DNA]</scope>
    <source>
        <strain evidence="2 3">SWCO2</strain>
    </source>
</reference>
<keyword evidence="1" id="KW-0472">Membrane</keyword>
<keyword evidence="3" id="KW-1185">Reference proteome</keyword>
<feature type="transmembrane region" description="Helical" evidence="1">
    <location>
        <begin position="79"/>
        <end position="101"/>
    </location>
</feature>
<proteinExistence type="predicted"/>
<organism evidence="2 3">
    <name type="scientific">Comamonas testosteroni</name>
    <name type="common">Pseudomonas testosteroni</name>
    <dbReference type="NCBI Taxonomy" id="285"/>
    <lineage>
        <taxon>Bacteria</taxon>
        <taxon>Pseudomonadati</taxon>
        <taxon>Pseudomonadota</taxon>
        <taxon>Betaproteobacteria</taxon>
        <taxon>Burkholderiales</taxon>
        <taxon>Comamonadaceae</taxon>
        <taxon>Comamonas</taxon>
    </lineage>
</organism>
<keyword evidence="1" id="KW-1133">Transmembrane helix</keyword>
<dbReference type="Proteomes" id="UP000261948">
    <property type="component" value="Unassembled WGS sequence"/>
</dbReference>
<dbReference type="EMBL" id="QURR01000036">
    <property type="protein sequence ID" value="RGE40449.1"/>
    <property type="molecule type" value="Genomic_DNA"/>
</dbReference>
<protein>
    <recommendedName>
        <fullName evidence="4">Transmembrane protein</fullName>
    </recommendedName>
</protein>
<evidence type="ECO:0008006" key="4">
    <source>
        <dbReference type="Google" id="ProtNLM"/>
    </source>
</evidence>
<keyword evidence="1" id="KW-0812">Transmembrane</keyword>
<evidence type="ECO:0000313" key="3">
    <source>
        <dbReference type="Proteomes" id="UP000261948"/>
    </source>
</evidence>
<name>A0A373FAJ2_COMTE</name>
<evidence type="ECO:0000313" key="2">
    <source>
        <dbReference type="EMBL" id="RGE40449.1"/>
    </source>
</evidence>
<dbReference type="AlphaFoldDB" id="A0A373FAJ2"/>
<evidence type="ECO:0000256" key="1">
    <source>
        <dbReference type="SAM" id="Phobius"/>
    </source>
</evidence>
<comment type="caution">
    <text evidence="2">The sequence shown here is derived from an EMBL/GenBank/DDBJ whole genome shotgun (WGS) entry which is preliminary data.</text>
</comment>
<gene>
    <name evidence="2" type="ORF">DZC30_20190</name>
</gene>
<accession>A0A373FAJ2</accession>
<feature type="transmembrane region" description="Helical" evidence="1">
    <location>
        <begin position="46"/>
        <end position="67"/>
    </location>
</feature>
<sequence>MFFLPLILVPIVLLMALNRLWQTPVRLRSGALRLSEGGGLRLATVLAYVALLAGTVAVLAALVHASFFTADRLAAFLHLAPYLMLYPLLYLVVAWVFYYGLKKIETD</sequence>